<accession>A0AAD5SN76</accession>
<reference evidence="5" key="1">
    <citation type="submission" date="2020-05" db="EMBL/GenBank/DDBJ databases">
        <title>Phylogenomic resolution of chytrid fungi.</title>
        <authorList>
            <person name="Stajich J.E."/>
            <person name="Amses K."/>
            <person name="Simmons R."/>
            <person name="Seto K."/>
            <person name="Myers J."/>
            <person name="Bonds A."/>
            <person name="Quandt C.A."/>
            <person name="Barry K."/>
            <person name="Liu P."/>
            <person name="Grigoriev I."/>
            <person name="Longcore J.E."/>
            <person name="James T.Y."/>
        </authorList>
    </citation>
    <scope>NUCLEOTIDE SEQUENCE</scope>
    <source>
        <strain evidence="5">JEL0318</strain>
    </source>
</reference>
<feature type="domain" description="Gfo/Idh/MocA-like oxidoreductase C-terminal" evidence="4">
    <location>
        <begin position="133"/>
        <end position="360"/>
    </location>
</feature>
<evidence type="ECO:0000259" key="3">
    <source>
        <dbReference type="Pfam" id="PF01408"/>
    </source>
</evidence>
<evidence type="ECO:0000256" key="2">
    <source>
        <dbReference type="ARBA" id="ARBA00023002"/>
    </source>
</evidence>
<dbReference type="PANTHER" id="PTHR43708">
    <property type="entry name" value="CONSERVED EXPRESSED OXIDOREDUCTASE (EUROFUNG)"/>
    <property type="match status" value="1"/>
</dbReference>
<evidence type="ECO:0000259" key="4">
    <source>
        <dbReference type="Pfam" id="PF02894"/>
    </source>
</evidence>
<dbReference type="InterPro" id="IPR036291">
    <property type="entry name" value="NAD(P)-bd_dom_sf"/>
</dbReference>
<organism evidence="5 6">
    <name type="scientific">Rhizophlyctis rosea</name>
    <dbReference type="NCBI Taxonomy" id="64517"/>
    <lineage>
        <taxon>Eukaryota</taxon>
        <taxon>Fungi</taxon>
        <taxon>Fungi incertae sedis</taxon>
        <taxon>Chytridiomycota</taxon>
        <taxon>Chytridiomycota incertae sedis</taxon>
        <taxon>Chytridiomycetes</taxon>
        <taxon>Rhizophlyctidales</taxon>
        <taxon>Rhizophlyctidaceae</taxon>
        <taxon>Rhizophlyctis</taxon>
    </lineage>
</organism>
<dbReference type="InterPro" id="IPR004104">
    <property type="entry name" value="Gfo/Idh/MocA-like_OxRdtase_C"/>
</dbReference>
<dbReference type="GO" id="GO:0016491">
    <property type="term" value="F:oxidoreductase activity"/>
    <property type="evidence" value="ECO:0007669"/>
    <property type="project" value="UniProtKB-KW"/>
</dbReference>
<keyword evidence="6" id="KW-1185">Reference proteome</keyword>
<dbReference type="Pfam" id="PF01408">
    <property type="entry name" value="GFO_IDH_MocA"/>
    <property type="match status" value="1"/>
</dbReference>
<dbReference type="Proteomes" id="UP001212841">
    <property type="component" value="Unassembled WGS sequence"/>
</dbReference>
<dbReference type="InterPro" id="IPR000683">
    <property type="entry name" value="Gfo/Idh/MocA-like_OxRdtase_N"/>
</dbReference>
<protein>
    <recommendedName>
        <fullName evidence="7">Oxidoreductase</fullName>
    </recommendedName>
</protein>
<comment type="caution">
    <text evidence="5">The sequence shown here is derived from an EMBL/GenBank/DDBJ whole genome shotgun (WGS) entry which is preliminary data.</text>
</comment>
<sequence>MTTPIGVGIIGGGFSAITFHAPFITSNPAFALKSFLRTRSEPVKGYESIPVLTSFSEFLADSTISLVVVTSPSHDHYEHTKAVLEAGKHAIVEKPFTATVKEAEELTELAMKKGRVLSVYHNRRWDGDFLTVKDLIKEGKLGRVAEMEIHFDRLRNFSKPNWREGDAAASGVFYDLGSHLIDQSLTLFGTPTSITAHILNERRLPSINSDDSFIAHLHYASNPTSPSHPLTVTVKATMLAAHPRPHYIVLGTTGSYIKHGLDPQENQLKAGLKPIDAGYGVEEESHSGELSVEVTQGGEIKRERVKTLKGRYDFFFDNVAKAVLAGNPDLLEVTAEQATNVIRLIEAAQKSSAERRTIDL</sequence>
<evidence type="ECO:0000313" key="6">
    <source>
        <dbReference type="Proteomes" id="UP001212841"/>
    </source>
</evidence>
<evidence type="ECO:0000313" key="5">
    <source>
        <dbReference type="EMBL" id="KAJ3057392.1"/>
    </source>
</evidence>
<proteinExistence type="inferred from homology"/>
<dbReference type="PANTHER" id="PTHR43708:SF5">
    <property type="entry name" value="CONSERVED EXPRESSED OXIDOREDUCTASE (EUROFUNG)-RELATED"/>
    <property type="match status" value="1"/>
</dbReference>
<keyword evidence="2" id="KW-0560">Oxidoreductase</keyword>
<feature type="domain" description="Gfo/Idh/MocA-like oxidoreductase N-terminal" evidence="3">
    <location>
        <begin position="5"/>
        <end position="121"/>
    </location>
</feature>
<dbReference type="Gene3D" id="3.40.50.720">
    <property type="entry name" value="NAD(P)-binding Rossmann-like Domain"/>
    <property type="match status" value="1"/>
</dbReference>
<dbReference type="InterPro" id="IPR051317">
    <property type="entry name" value="Gfo/Idh/MocA_oxidoreduct"/>
</dbReference>
<dbReference type="SUPFAM" id="SSF51735">
    <property type="entry name" value="NAD(P)-binding Rossmann-fold domains"/>
    <property type="match status" value="1"/>
</dbReference>
<gene>
    <name evidence="5" type="ORF">HK097_007571</name>
</gene>
<dbReference type="Gene3D" id="3.30.360.10">
    <property type="entry name" value="Dihydrodipicolinate Reductase, domain 2"/>
    <property type="match status" value="1"/>
</dbReference>
<dbReference type="Pfam" id="PF02894">
    <property type="entry name" value="GFO_IDH_MocA_C"/>
    <property type="match status" value="1"/>
</dbReference>
<dbReference type="GO" id="GO:0000166">
    <property type="term" value="F:nucleotide binding"/>
    <property type="evidence" value="ECO:0007669"/>
    <property type="project" value="InterPro"/>
</dbReference>
<evidence type="ECO:0000256" key="1">
    <source>
        <dbReference type="ARBA" id="ARBA00010928"/>
    </source>
</evidence>
<dbReference type="EMBL" id="JADGJD010000004">
    <property type="protein sequence ID" value="KAJ3057392.1"/>
    <property type="molecule type" value="Genomic_DNA"/>
</dbReference>
<comment type="similarity">
    <text evidence="1">Belongs to the Gfo/Idh/MocA family.</text>
</comment>
<dbReference type="AlphaFoldDB" id="A0AAD5SN76"/>
<name>A0AAD5SN76_9FUNG</name>
<evidence type="ECO:0008006" key="7">
    <source>
        <dbReference type="Google" id="ProtNLM"/>
    </source>
</evidence>